<reference evidence="2" key="1">
    <citation type="journal article" date="2023" name="Front. Plant Sci.">
        <title>Chromosomal-level genome assembly of Melastoma candidum provides insights into trichome evolution.</title>
        <authorList>
            <person name="Zhong Y."/>
            <person name="Wu W."/>
            <person name="Sun C."/>
            <person name="Zou P."/>
            <person name="Liu Y."/>
            <person name="Dai S."/>
            <person name="Zhou R."/>
        </authorList>
    </citation>
    <scope>NUCLEOTIDE SEQUENCE [LARGE SCALE GENOMIC DNA]</scope>
</reference>
<evidence type="ECO:0000313" key="1">
    <source>
        <dbReference type="EMBL" id="KAI4387859.1"/>
    </source>
</evidence>
<sequence length="202" mass="23068">MKLREMDENERILAVELEKAQATVEADRSKTQNTAEVEPNAYLETEAEVDTKASNFAASEMLENKMRELTQIQDKAVRPASPAQREKMLDKQLHGLLEQLAAKQSQAKALVGEVHLKEKELERLNGLWKNTVLNSLEVKTARNRTGRGIFDRGSSYSDYTFGFPHKPLFGRIEGHQRPLLLRSAFVLYFLILHILVFIKISF</sequence>
<evidence type="ECO:0000313" key="2">
    <source>
        <dbReference type="Proteomes" id="UP001057402"/>
    </source>
</evidence>
<dbReference type="EMBL" id="CM042880">
    <property type="protein sequence ID" value="KAI4387859.1"/>
    <property type="molecule type" value="Genomic_DNA"/>
</dbReference>
<comment type="caution">
    <text evidence="1">The sequence shown here is derived from an EMBL/GenBank/DDBJ whole genome shotgun (WGS) entry which is preliminary data.</text>
</comment>
<proteinExistence type="predicted"/>
<name>A0ACB9SDE9_9MYRT</name>
<protein>
    <submittedName>
        <fullName evidence="1">Uncharacterized protein</fullName>
    </submittedName>
</protein>
<dbReference type="Proteomes" id="UP001057402">
    <property type="component" value="Chromosome 1"/>
</dbReference>
<gene>
    <name evidence="1" type="ORF">MLD38_000250</name>
</gene>
<accession>A0ACB9SDE9</accession>
<organism evidence="1 2">
    <name type="scientific">Melastoma candidum</name>
    <dbReference type="NCBI Taxonomy" id="119954"/>
    <lineage>
        <taxon>Eukaryota</taxon>
        <taxon>Viridiplantae</taxon>
        <taxon>Streptophyta</taxon>
        <taxon>Embryophyta</taxon>
        <taxon>Tracheophyta</taxon>
        <taxon>Spermatophyta</taxon>
        <taxon>Magnoliopsida</taxon>
        <taxon>eudicotyledons</taxon>
        <taxon>Gunneridae</taxon>
        <taxon>Pentapetalae</taxon>
        <taxon>rosids</taxon>
        <taxon>malvids</taxon>
        <taxon>Myrtales</taxon>
        <taxon>Melastomataceae</taxon>
        <taxon>Melastomatoideae</taxon>
        <taxon>Melastomateae</taxon>
        <taxon>Melastoma</taxon>
    </lineage>
</organism>
<keyword evidence="2" id="KW-1185">Reference proteome</keyword>